<protein>
    <submittedName>
        <fullName evidence="1">Uncharacterized protein</fullName>
    </submittedName>
</protein>
<evidence type="ECO:0000313" key="1">
    <source>
        <dbReference type="EMBL" id="PLR80758.1"/>
    </source>
</evidence>
<comment type="caution">
    <text evidence="1">The sequence shown here is derived from an EMBL/GenBank/DDBJ whole genome shotgun (WGS) entry which is preliminary data.</text>
</comment>
<reference evidence="1 3" key="1">
    <citation type="submission" date="2017-11" db="EMBL/GenBank/DDBJ databases">
        <title>Comparitive Functional Genomics of Dry Heat Resistant strains isolated from the Viking Spacecraft.</title>
        <authorList>
            <person name="Seuylemezian A."/>
            <person name="Cooper K."/>
            <person name="Vaishampayan P."/>
        </authorList>
    </citation>
    <scope>NUCLEOTIDE SEQUENCE [LARGE SCALE GENOMIC DNA]</scope>
    <source>
        <strain evidence="1 3">M4.6</strain>
    </source>
</reference>
<organism evidence="1 3">
    <name type="scientific">Bacillus canaveralius</name>
    <dbReference type="NCBI Taxonomy" id="1403243"/>
    <lineage>
        <taxon>Bacteria</taxon>
        <taxon>Bacillati</taxon>
        <taxon>Bacillota</taxon>
        <taxon>Bacilli</taxon>
        <taxon>Bacillales</taxon>
        <taxon>Bacillaceae</taxon>
        <taxon>Bacillus</taxon>
    </lineage>
</organism>
<dbReference type="Proteomes" id="UP000234951">
    <property type="component" value="Unassembled WGS sequence"/>
</dbReference>
<dbReference type="EMBL" id="PGVA01000044">
    <property type="protein sequence ID" value="PLR80758.1"/>
    <property type="molecule type" value="Genomic_DNA"/>
</dbReference>
<dbReference type="Proteomes" id="UP000235114">
    <property type="component" value="Unassembled WGS sequence"/>
</dbReference>
<dbReference type="AlphaFoldDB" id="A0A2N5GID3"/>
<accession>A0A2N5GID3</accession>
<reference evidence="2 4" key="2">
    <citation type="submission" date="2017-12" db="EMBL/GenBank/DDBJ databases">
        <title>Comparative Functional Genomics of Dry Heat Resistant strains isolated from the Viking Spacecraft.</title>
        <authorList>
            <person name="Seuylemezian A."/>
            <person name="Cooper K."/>
            <person name="Vaishampayan P."/>
        </authorList>
    </citation>
    <scope>NUCLEOTIDE SEQUENCE [LARGE SCALE GENOMIC DNA]</scope>
    <source>
        <strain evidence="2 4">ATCC 29669</strain>
    </source>
</reference>
<dbReference type="EMBL" id="PGVD01000022">
    <property type="protein sequence ID" value="PLR98364.1"/>
    <property type="molecule type" value="Genomic_DNA"/>
</dbReference>
<gene>
    <name evidence="1" type="ORF">CU635_17045</name>
    <name evidence="2" type="ORF">CVD25_08325</name>
</gene>
<keyword evidence="4" id="KW-1185">Reference proteome</keyword>
<name>A0A2N5GID3_9BACI</name>
<evidence type="ECO:0000313" key="4">
    <source>
        <dbReference type="Proteomes" id="UP000235114"/>
    </source>
</evidence>
<sequence>MGVVSHSEKSGCVQPDRLKKIYIYFFYTVGGNAKASMRKQSTINTAPDGVTPAPDINVTQ</sequence>
<evidence type="ECO:0000313" key="3">
    <source>
        <dbReference type="Proteomes" id="UP000234951"/>
    </source>
</evidence>
<evidence type="ECO:0000313" key="2">
    <source>
        <dbReference type="EMBL" id="PLR98364.1"/>
    </source>
</evidence>
<proteinExistence type="predicted"/>